<accession>A0A2S4Q1S3</accession>
<keyword evidence="3 6" id="KW-0808">Transferase</keyword>
<dbReference type="GO" id="GO:0005968">
    <property type="term" value="C:Rab-protein geranylgeranyltransferase complex"/>
    <property type="evidence" value="ECO:0007669"/>
    <property type="project" value="TreeGrafter"/>
</dbReference>
<name>A0A2S4Q1S3_9PEZI</name>
<keyword evidence="2 6" id="KW-0637">Prenyltransferase</keyword>
<comment type="catalytic activity">
    <reaction evidence="5 6">
        <text>geranylgeranyl diphosphate + L-cysteinyl-[protein] = S-geranylgeranyl-L-cysteinyl-[protein] + diphosphate</text>
        <dbReference type="Rhea" id="RHEA:21240"/>
        <dbReference type="Rhea" id="RHEA-COMP:10131"/>
        <dbReference type="Rhea" id="RHEA-COMP:11537"/>
        <dbReference type="ChEBI" id="CHEBI:29950"/>
        <dbReference type="ChEBI" id="CHEBI:33019"/>
        <dbReference type="ChEBI" id="CHEBI:57533"/>
        <dbReference type="ChEBI" id="CHEBI:86021"/>
        <dbReference type="EC" id="2.5.1.60"/>
    </reaction>
</comment>
<dbReference type="PANTHER" id="PTHR11129:SF2">
    <property type="entry name" value="GERANYLGERANYL TRANSFERASE TYPE-2 SUBUNIT ALPHA"/>
    <property type="match status" value="1"/>
</dbReference>
<dbReference type="Pfam" id="PF01239">
    <property type="entry name" value="PPTA"/>
    <property type="match status" value="3"/>
</dbReference>
<dbReference type="AlphaFoldDB" id="A0A2S4Q1S3"/>
<evidence type="ECO:0000313" key="8">
    <source>
        <dbReference type="Proteomes" id="UP000237438"/>
    </source>
</evidence>
<gene>
    <name evidence="7" type="ORF">EPUL_000069</name>
</gene>
<dbReference type="InterPro" id="IPR002088">
    <property type="entry name" value="Prenyl_trans_a"/>
</dbReference>
<comment type="function">
    <text evidence="6">Catalyzes the transfer of a geranyl-geranyl moiety from geranyl-geranyl pyrophosphate to cysteines occuring in specific C-terminal amino acid sequences.</text>
</comment>
<keyword evidence="4" id="KW-0677">Repeat</keyword>
<proteinExistence type="inferred from homology"/>
<dbReference type="PROSITE" id="PS51147">
    <property type="entry name" value="PFTA"/>
    <property type="match status" value="2"/>
</dbReference>
<dbReference type="OrthoDB" id="1658at2759"/>
<evidence type="ECO:0000256" key="5">
    <source>
        <dbReference type="ARBA" id="ARBA00047658"/>
    </source>
</evidence>
<dbReference type="GO" id="GO:0004663">
    <property type="term" value="F:Rab geranylgeranyltransferase activity"/>
    <property type="evidence" value="ECO:0007669"/>
    <property type="project" value="UniProtKB-UniRule"/>
</dbReference>
<keyword evidence="8" id="KW-1185">Reference proteome</keyword>
<evidence type="ECO:0000256" key="1">
    <source>
        <dbReference type="ARBA" id="ARBA00006734"/>
    </source>
</evidence>
<dbReference type="EMBL" id="PEDP01000017">
    <property type="protein sequence ID" value="POS88243.1"/>
    <property type="molecule type" value="Genomic_DNA"/>
</dbReference>
<comment type="similarity">
    <text evidence="1 6">Belongs to the protein prenyltransferase subunit alpha family.</text>
</comment>
<evidence type="ECO:0000256" key="4">
    <source>
        <dbReference type="ARBA" id="ARBA00022737"/>
    </source>
</evidence>
<evidence type="ECO:0000256" key="6">
    <source>
        <dbReference type="RuleBase" id="RU367120"/>
    </source>
</evidence>
<dbReference type="GO" id="GO:0097354">
    <property type="term" value="P:prenylation"/>
    <property type="evidence" value="ECO:0007669"/>
    <property type="project" value="UniProtKB-UniRule"/>
</dbReference>
<reference evidence="7 8" key="1">
    <citation type="submission" date="2017-10" db="EMBL/GenBank/DDBJ databases">
        <title>Development of genomic resources for the powdery mildew, Erysiphe pulchra.</title>
        <authorList>
            <person name="Wadl P.A."/>
            <person name="Mack B.M."/>
            <person name="Moore G."/>
            <person name="Beltz S.B."/>
        </authorList>
    </citation>
    <scope>NUCLEOTIDE SEQUENCE [LARGE SCALE GENOMIC DNA]</scope>
    <source>
        <strain evidence="7">Cflorida</strain>
    </source>
</reference>
<evidence type="ECO:0000313" key="7">
    <source>
        <dbReference type="EMBL" id="POS88243.1"/>
    </source>
</evidence>
<sequence length="395" mass="46708">MASHGVARPATVISRTEQEKAREIKEIQEYRELENTLRVKVAEQGYTLETFNLTSKLLKKNPEYYTLWNIRRRVLLYSLFSTSLSTSLHSSEQATISATSCTLQTLHHAAKPEPECQEHDKEQENHVLRLITSDLEFLFPIMLKFPKCYWIWNYRLWLLQQANERLNPKTSRELWTKEMKLVAKMLTKDSRNFHGWGYRRIVVAQLESSKLKGSSMVESEFEYTTKMINAPNGLSNFSAWHWRSKLIPHLLNERGLDSSARRQFLNNEFDLIISAMYTDSYPYQQSAWFYYQFLMTALMEPDLCHIVLDFNTRERCEYVQQQLEVLKEMLDGAEDCKWIYNALIDYTLALRQLEKRKLLSGDKLDCKIWLKALKALDPFRIGRWDDFEDTLETFS</sequence>
<dbReference type="PANTHER" id="PTHR11129">
    <property type="entry name" value="PROTEIN FARNESYLTRANSFERASE ALPHA SUBUNIT/RAB GERANYLGERANYL TRANSFERASE ALPHA SUBUNIT"/>
    <property type="match status" value="1"/>
</dbReference>
<dbReference type="Proteomes" id="UP000237438">
    <property type="component" value="Unassembled WGS sequence"/>
</dbReference>
<comment type="caution">
    <text evidence="7">The sequence shown here is derived from an EMBL/GenBank/DDBJ whole genome shotgun (WGS) entry which is preliminary data.</text>
</comment>
<dbReference type="EC" id="2.5.1.60" evidence="6"/>
<protein>
    <recommendedName>
        <fullName evidence="6">Geranylgeranyl transferase type-2 subunit alpha</fullName>
        <ecNumber evidence="6">2.5.1.60</ecNumber>
    </recommendedName>
    <alternativeName>
        <fullName evidence="6">Geranylgeranyl transferase type II subunit alpha</fullName>
    </alternativeName>
</protein>
<evidence type="ECO:0000256" key="3">
    <source>
        <dbReference type="ARBA" id="ARBA00022679"/>
    </source>
</evidence>
<dbReference type="Gene3D" id="1.25.40.120">
    <property type="entry name" value="Protein prenylyltransferase"/>
    <property type="match status" value="1"/>
</dbReference>
<dbReference type="SUPFAM" id="SSF48439">
    <property type="entry name" value="Protein prenylyltransferase"/>
    <property type="match status" value="1"/>
</dbReference>
<evidence type="ECO:0000256" key="2">
    <source>
        <dbReference type="ARBA" id="ARBA00022602"/>
    </source>
</evidence>
<dbReference type="STRING" id="225359.A0A2S4Q1S3"/>
<organism evidence="7 8">
    <name type="scientific">Erysiphe pulchra</name>
    <dbReference type="NCBI Taxonomy" id="225359"/>
    <lineage>
        <taxon>Eukaryota</taxon>
        <taxon>Fungi</taxon>
        <taxon>Dikarya</taxon>
        <taxon>Ascomycota</taxon>
        <taxon>Pezizomycotina</taxon>
        <taxon>Leotiomycetes</taxon>
        <taxon>Erysiphales</taxon>
        <taxon>Erysiphaceae</taxon>
        <taxon>Erysiphe</taxon>
    </lineage>
</organism>